<organism evidence="1 2">
    <name type="scientific">Mycobacteroides abscessus subsp. massiliense</name>
    <dbReference type="NCBI Taxonomy" id="1962118"/>
    <lineage>
        <taxon>Bacteria</taxon>
        <taxon>Bacillati</taxon>
        <taxon>Actinomycetota</taxon>
        <taxon>Actinomycetes</taxon>
        <taxon>Mycobacteriales</taxon>
        <taxon>Mycobacteriaceae</taxon>
        <taxon>Mycobacteroides</taxon>
        <taxon>Mycobacteroides abscessus</taxon>
    </lineage>
</organism>
<evidence type="ECO:0000313" key="1">
    <source>
        <dbReference type="EMBL" id="SKM29128.1"/>
    </source>
</evidence>
<reference evidence="1 2" key="1">
    <citation type="submission" date="2016-11" db="EMBL/GenBank/DDBJ databases">
        <authorList>
            <consortium name="Pathogen Informatics"/>
        </authorList>
    </citation>
    <scope>NUCLEOTIDE SEQUENCE [LARGE SCALE GENOMIC DNA]</scope>
    <source>
        <strain evidence="1 2">911</strain>
    </source>
</reference>
<dbReference type="Proteomes" id="UP000190074">
    <property type="component" value="Unassembled WGS sequence"/>
</dbReference>
<accession>A0A1T8PC85</accession>
<protein>
    <submittedName>
        <fullName evidence="1">Uncharacterized protein</fullName>
    </submittedName>
</protein>
<dbReference type="EMBL" id="FVGW01000006">
    <property type="protein sequence ID" value="SKM29128.1"/>
    <property type="molecule type" value="Genomic_DNA"/>
</dbReference>
<proteinExistence type="predicted"/>
<dbReference type="RefSeq" id="WP_165704424.1">
    <property type="nucleotide sequence ID" value="NZ_FVGW01000006.1"/>
</dbReference>
<sequence>MMTCERCFIPIYVGKKYIEIRTMNPADAVPPQAVHLTCLYSRVDQ</sequence>
<dbReference type="AlphaFoldDB" id="A0A1T8PC85"/>
<name>A0A1T8PC85_9MYCO</name>
<gene>
    <name evidence="1" type="ORF">SAMEA2259716_03381</name>
</gene>
<evidence type="ECO:0000313" key="2">
    <source>
        <dbReference type="Proteomes" id="UP000190074"/>
    </source>
</evidence>